<gene>
    <name evidence="1" type="ORF">N7494_010566</name>
</gene>
<name>A0AAD6CI48_9EURO</name>
<accession>A0AAD6CI48</accession>
<comment type="caution">
    <text evidence="1">The sequence shown here is derived from an EMBL/GenBank/DDBJ whole genome shotgun (WGS) entry which is preliminary data.</text>
</comment>
<reference evidence="1 2" key="1">
    <citation type="journal article" date="2023" name="IMA Fungus">
        <title>Comparative genomic study of the Penicillium genus elucidates a diverse pangenome and 15 lateral gene transfer events.</title>
        <authorList>
            <person name="Petersen C."/>
            <person name="Sorensen T."/>
            <person name="Nielsen M.R."/>
            <person name="Sondergaard T.E."/>
            <person name="Sorensen J.L."/>
            <person name="Fitzpatrick D.A."/>
            <person name="Frisvad J.C."/>
            <person name="Nielsen K.L."/>
        </authorList>
    </citation>
    <scope>NUCLEOTIDE SEQUENCE [LARGE SCALE GENOMIC DNA]</scope>
    <source>
        <strain evidence="1 2">IBT 35679</strain>
    </source>
</reference>
<evidence type="ECO:0000313" key="1">
    <source>
        <dbReference type="EMBL" id="KAJ5523916.1"/>
    </source>
</evidence>
<keyword evidence="2" id="KW-1185">Reference proteome</keyword>
<organism evidence="1 2">
    <name type="scientific">Penicillium frequentans</name>
    <dbReference type="NCBI Taxonomy" id="3151616"/>
    <lineage>
        <taxon>Eukaryota</taxon>
        <taxon>Fungi</taxon>
        <taxon>Dikarya</taxon>
        <taxon>Ascomycota</taxon>
        <taxon>Pezizomycotina</taxon>
        <taxon>Eurotiomycetes</taxon>
        <taxon>Eurotiomycetidae</taxon>
        <taxon>Eurotiales</taxon>
        <taxon>Aspergillaceae</taxon>
        <taxon>Penicillium</taxon>
    </lineage>
</organism>
<sequence length="142" mass="16415">MTRHTDIFPAELIQEAYYACGPLPPSGKMHSYAIFHHEIDGNPPRTISNSIDVGYSPVNVANIRAMDIFLRDWPLFTQRDFYKKAPGDPHENRLVSWHLTEDSELHLEIYDHNGALWHVLYVELWSTFDRPIGSFLPVDIPI</sequence>
<dbReference type="AlphaFoldDB" id="A0AAD6CI48"/>
<proteinExistence type="predicted"/>
<evidence type="ECO:0000313" key="2">
    <source>
        <dbReference type="Proteomes" id="UP001220324"/>
    </source>
</evidence>
<dbReference type="Proteomes" id="UP001220324">
    <property type="component" value="Unassembled WGS sequence"/>
</dbReference>
<dbReference type="EMBL" id="JAQIZZ010000008">
    <property type="protein sequence ID" value="KAJ5523916.1"/>
    <property type="molecule type" value="Genomic_DNA"/>
</dbReference>
<protein>
    <submittedName>
        <fullName evidence="1">Uncharacterized protein</fullName>
    </submittedName>
</protein>